<organism evidence="1 2">
    <name type="scientific">Leptospira yanagawae</name>
    <dbReference type="NCBI Taxonomy" id="293069"/>
    <lineage>
        <taxon>Bacteria</taxon>
        <taxon>Pseudomonadati</taxon>
        <taxon>Spirochaetota</taxon>
        <taxon>Spirochaetia</taxon>
        <taxon>Leptospirales</taxon>
        <taxon>Leptospiraceae</taxon>
        <taxon>Leptospira</taxon>
    </lineage>
</organism>
<dbReference type="EMBL" id="RQFU01000016">
    <property type="protein sequence ID" value="TGL20895.1"/>
    <property type="molecule type" value="Genomic_DNA"/>
</dbReference>
<keyword evidence="2" id="KW-1185">Reference proteome</keyword>
<accession>A0ABY2M493</accession>
<proteinExistence type="predicted"/>
<name>A0ABY2M493_9LEPT</name>
<dbReference type="Proteomes" id="UP000298200">
    <property type="component" value="Unassembled WGS sequence"/>
</dbReference>
<protein>
    <recommendedName>
        <fullName evidence="3">Lipoprotein</fullName>
    </recommendedName>
</protein>
<reference evidence="2" key="1">
    <citation type="journal article" date="2019" name="PLoS Negl. Trop. Dis.">
        <title>Revisiting the worldwide diversity of Leptospira species in the environment.</title>
        <authorList>
            <person name="Vincent A.T."/>
            <person name="Schiettekatte O."/>
            <person name="Bourhy P."/>
            <person name="Veyrier F.J."/>
            <person name="Picardeau M."/>
        </authorList>
    </citation>
    <scope>NUCLEOTIDE SEQUENCE [LARGE SCALE GENOMIC DNA]</scope>
    <source>
        <strain evidence="2">201800272</strain>
    </source>
</reference>
<evidence type="ECO:0000313" key="1">
    <source>
        <dbReference type="EMBL" id="TGL20895.1"/>
    </source>
</evidence>
<gene>
    <name evidence="1" type="ORF">EHQ46_10395</name>
</gene>
<dbReference type="RefSeq" id="WP_135635467.1">
    <property type="nucleotide sequence ID" value="NZ_RQFU01000016.1"/>
</dbReference>
<evidence type="ECO:0008006" key="3">
    <source>
        <dbReference type="Google" id="ProtNLM"/>
    </source>
</evidence>
<evidence type="ECO:0000313" key="2">
    <source>
        <dbReference type="Proteomes" id="UP000298200"/>
    </source>
</evidence>
<sequence length="219" mass="25801">MWISKRIIVLFYLFFLHFFSFLECKKEDNIVSATEDRKQLQLESQSTEVGLCLDPNSNEKKGRNSFLLFLRDKFAIGYTEQEIDLLWGSRFFLSSTNLRIRRPHSNTLYEFKVTSDKLGIITLERNGKYIYLSGIVSEDIFGESKQLEYWIYKDYSEAKSAVKKPYKDVFQTNEIGYFRIYDKMKLESECLNQKEIDANFDQAVLEKSQGPEPTDEFSN</sequence>
<comment type="caution">
    <text evidence="1">The sequence shown here is derived from an EMBL/GenBank/DDBJ whole genome shotgun (WGS) entry which is preliminary data.</text>
</comment>